<keyword evidence="2" id="KW-1185">Reference proteome</keyword>
<accession>A0ACB9Y401</accession>
<protein>
    <submittedName>
        <fullName evidence="1">Replication factor C subunit 4</fullName>
    </submittedName>
</protein>
<organism evidence="1 2">
    <name type="scientific">Plasmodium brasilianum</name>
    <dbReference type="NCBI Taxonomy" id="5824"/>
    <lineage>
        <taxon>Eukaryota</taxon>
        <taxon>Sar</taxon>
        <taxon>Alveolata</taxon>
        <taxon>Apicomplexa</taxon>
        <taxon>Aconoidasida</taxon>
        <taxon>Haemosporida</taxon>
        <taxon>Plasmodiidae</taxon>
        <taxon>Plasmodium</taxon>
        <taxon>Plasmodium (Plasmodium)</taxon>
    </lineage>
</organism>
<name>A0ACB9Y401_PLABR</name>
<proteinExistence type="predicted"/>
<reference evidence="1" key="1">
    <citation type="submission" date="2022-06" db="EMBL/GenBank/DDBJ databases">
        <title>The First Complete Genome of the Simian Malaria Parasite Plasmodium brasilianum.</title>
        <authorList>
            <person name="Bajic M."/>
            <person name="Ravishankar S."/>
        </authorList>
    </citation>
    <scope>NUCLEOTIDE SEQUENCE</scope>
    <source>
        <strain evidence="1">Bolivian I</strain>
    </source>
</reference>
<comment type="caution">
    <text evidence="1">The sequence shown here is derived from an EMBL/GenBank/DDBJ whole genome shotgun (WGS) entry which is preliminary data.</text>
</comment>
<evidence type="ECO:0000313" key="2">
    <source>
        <dbReference type="Proteomes" id="UP001056978"/>
    </source>
</evidence>
<dbReference type="Proteomes" id="UP001056978">
    <property type="component" value="Chromosome 14"/>
</dbReference>
<dbReference type="EMBL" id="CM043782">
    <property type="protein sequence ID" value="KAI4835112.1"/>
    <property type="molecule type" value="Genomic_DNA"/>
</dbReference>
<gene>
    <name evidence="1" type="ORF">MKS88_005796</name>
</gene>
<evidence type="ECO:0000313" key="1">
    <source>
        <dbReference type="EMBL" id="KAI4835112.1"/>
    </source>
</evidence>
<sequence>MRNIQFEEVTLEISILFEINRYNRMSDVDNLITGAISGVIVDMVLYPIDNLKTKVQAKLPFTIFETKNLYNGILPTLIGTAPASAFFYCFYELSKKLLTEKNENISKSKLYLISTTIAEIASCAVRLPFEIVKQKMQISTNRSMINTIYDISKTEGLFKFLFKSYLIMIVREIPFDYIQYFLWETFKEKAKKGSQKEKDARREKLKNNISEKYPTITSSVCGGMAVVYNIINGCVNFKEIVAFKEKKKVHIKKKIDFSIVPPDQIICIFANLNFKDKITSIQLGFNIMEEEDTFKNRLLKRNIDIWIEKYRPEYLDDVVGNPFVINTLKSIVVSGNMPNLLLAGAPGTGKTTSILCLASEMLGNQAKKAVLELNASDDRGINVIRDRIKSFAKEIISLPPGKHKIIILDEVDSMTTAAQQSLRRIMELYSDTTRFALACNQSEKIIDALQSRCAIIRYFKLTDDQVLKRILKICKYENIKYTDDGLETLTFIADGDLRKAVNCLQSTYAGLEIINKENVLNICDIPSPERIENLLKYCINCEWKKAHDIAYDMIKEGHTPFDVALTSSNVLRRYDLGSEAVQIEFLKIGAMACNTMASGLASVIQLDKLLADWCIAAKTFRTKC</sequence>